<reference evidence="3 4" key="1">
    <citation type="submission" date="2018-06" db="EMBL/GenBank/DDBJ databases">
        <title>Comparative genomics reveals the genomic features of Rhizophagus irregularis, R. cerebriforme, R. diaphanum and Gigaspora rosea, and their symbiotic lifestyle signature.</title>
        <authorList>
            <person name="Morin E."/>
            <person name="San Clemente H."/>
            <person name="Chen E.C.H."/>
            <person name="De La Providencia I."/>
            <person name="Hainaut M."/>
            <person name="Kuo A."/>
            <person name="Kohler A."/>
            <person name="Murat C."/>
            <person name="Tang N."/>
            <person name="Roy S."/>
            <person name="Loubradou J."/>
            <person name="Henrissat B."/>
            <person name="Grigoriev I.V."/>
            <person name="Corradi N."/>
            <person name="Roux C."/>
            <person name="Martin F.M."/>
        </authorList>
    </citation>
    <scope>NUCLEOTIDE SEQUENCE [LARGE SCALE GENOMIC DNA]</scope>
    <source>
        <strain evidence="3 4">DAOM 227022</strain>
    </source>
</reference>
<proteinExistence type="predicted"/>
<feature type="region of interest" description="Disordered" evidence="1">
    <location>
        <begin position="508"/>
        <end position="532"/>
    </location>
</feature>
<dbReference type="EMBL" id="QKYT01000425">
    <property type="protein sequence ID" value="RIA85458.1"/>
    <property type="molecule type" value="Genomic_DNA"/>
</dbReference>
<dbReference type="SUPFAM" id="SSF56112">
    <property type="entry name" value="Protein kinase-like (PK-like)"/>
    <property type="match status" value="1"/>
</dbReference>
<name>A0A397SHG0_9GLOM</name>
<dbReference type="InterPro" id="IPR001245">
    <property type="entry name" value="Ser-Thr/Tyr_kinase_cat_dom"/>
</dbReference>
<dbReference type="InterPro" id="IPR051681">
    <property type="entry name" value="Ser/Thr_Kinases-Pseudokinases"/>
</dbReference>
<dbReference type="Pfam" id="PF07714">
    <property type="entry name" value="PK_Tyr_Ser-Thr"/>
    <property type="match status" value="1"/>
</dbReference>
<keyword evidence="3" id="KW-0418">Kinase</keyword>
<keyword evidence="3" id="KW-0808">Transferase</keyword>
<accession>A0A397SHG0</accession>
<dbReference type="OrthoDB" id="2362632at2759"/>
<feature type="region of interest" description="Disordered" evidence="1">
    <location>
        <begin position="455"/>
        <end position="479"/>
    </location>
</feature>
<protein>
    <submittedName>
        <fullName evidence="3">Kinase-like domain-containing protein</fullName>
    </submittedName>
</protein>
<dbReference type="Gene3D" id="1.10.510.10">
    <property type="entry name" value="Transferase(Phosphotransferase) domain 1"/>
    <property type="match status" value="1"/>
</dbReference>
<evidence type="ECO:0000259" key="2">
    <source>
        <dbReference type="PROSITE" id="PS50011"/>
    </source>
</evidence>
<gene>
    <name evidence="3" type="ORF">C1645_879283</name>
</gene>
<organism evidence="3 4">
    <name type="scientific">Glomus cerebriforme</name>
    <dbReference type="NCBI Taxonomy" id="658196"/>
    <lineage>
        <taxon>Eukaryota</taxon>
        <taxon>Fungi</taxon>
        <taxon>Fungi incertae sedis</taxon>
        <taxon>Mucoromycota</taxon>
        <taxon>Glomeromycotina</taxon>
        <taxon>Glomeromycetes</taxon>
        <taxon>Glomerales</taxon>
        <taxon>Glomeraceae</taxon>
        <taxon>Glomus</taxon>
    </lineage>
</organism>
<comment type="caution">
    <text evidence="3">The sequence shown here is derived from an EMBL/GenBank/DDBJ whole genome shotgun (WGS) entry which is preliminary data.</text>
</comment>
<evidence type="ECO:0000313" key="3">
    <source>
        <dbReference type="EMBL" id="RIA85458.1"/>
    </source>
</evidence>
<dbReference type="PANTHER" id="PTHR44329">
    <property type="entry name" value="SERINE/THREONINE-PROTEIN KINASE TNNI3K-RELATED"/>
    <property type="match status" value="1"/>
</dbReference>
<dbReference type="GO" id="GO:0005524">
    <property type="term" value="F:ATP binding"/>
    <property type="evidence" value="ECO:0007669"/>
    <property type="project" value="InterPro"/>
</dbReference>
<dbReference type="Proteomes" id="UP000265703">
    <property type="component" value="Unassembled WGS sequence"/>
</dbReference>
<dbReference type="GO" id="GO:0004674">
    <property type="term" value="F:protein serine/threonine kinase activity"/>
    <property type="evidence" value="ECO:0007669"/>
    <property type="project" value="TreeGrafter"/>
</dbReference>
<sequence length="532" mass="62325">MTSIKVDLVYSTVHKIINLTDLNIYNDIHKQHKFRKQTVLADKSLTKDEKTEAIKVLNKNYDQFKVRDNSGTKRICENCNQECLATLYCEYCLRNYLKTNFSNWTSGNDDIDNLIRKCQMETLIPSMIVEWIPYNNLENIKYLTKGGCSEIYTADWIDGKYEVWNYKRQQLERFGGHKVILKRLENVENASHHWLEEAKSHLNISNKWTNIVQCYGLTQDSSNGDYMLVMDEKNLNLREYLQQNHNKLIWKERIGITFEMINALFEIHYEKAIHRDLHSGNILYSLRSNRWFISDLGFCGPADKPSTSIYGNLPYIAPEVIAGKKYTFASDIYSIAILMWEISSGQPPFINYEYDYDLVTNIINGMRPKIVSGTPLEYKSLIEQCWDANPLKRPDIEINRDGNIETNYTSSRLFISKVYQFENLPEPKNATEEEQEAFHSKPYNYEIPDNIDDFNKSSFEDNVENDSSNAFNEPQVSSKNDVQINYNEMIIPRQIKKHYVDTDDEILNNPNFHSEEQDEFEIPDGKKKKIFS</sequence>
<dbReference type="AlphaFoldDB" id="A0A397SHG0"/>
<dbReference type="InterPro" id="IPR000719">
    <property type="entry name" value="Prot_kinase_dom"/>
</dbReference>
<feature type="compositionally biased region" description="Polar residues" evidence="1">
    <location>
        <begin position="465"/>
        <end position="479"/>
    </location>
</feature>
<feature type="domain" description="Protein kinase" evidence="2">
    <location>
        <begin position="137"/>
        <end position="415"/>
    </location>
</feature>
<dbReference type="PROSITE" id="PS50011">
    <property type="entry name" value="PROTEIN_KINASE_DOM"/>
    <property type="match status" value="1"/>
</dbReference>
<keyword evidence="4" id="KW-1185">Reference proteome</keyword>
<evidence type="ECO:0000256" key="1">
    <source>
        <dbReference type="SAM" id="MobiDB-lite"/>
    </source>
</evidence>
<dbReference type="InterPro" id="IPR011009">
    <property type="entry name" value="Kinase-like_dom_sf"/>
</dbReference>
<evidence type="ECO:0000313" key="4">
    <source>
        <dbReference type="Proteomes" id="UP000265703"/>
    </source>
</evidence>